<dbReference type="Proteomes" id="UP001346869">
    <property type="component" value="Unassembled WGS sequence"/>
</dbReference>
<sequence length="103" mass="11598">MNGNATAECDWLFPSGSHSDTSDVSRERRLPVGRPAHPSEEEGGSLRFFFCLGTGAEWGPAGYAAAVGLHPRVWRLGLHRKARETRRLTRDGEKETKRRKFFN</sequence>
<dbReference type="EMBL" id="JAUZQC010000013">
    <property type="protein sequence ID" value="KAK5861049.1"/>
    <property type="molecule type" value="Genomic_DNA"/>
</dbReference>
<reference evidence="2 3" key="1">
    <citation type="journal article" date="2023" name="Genes (Basel)">
        <title>Chromosome-Level Genome Assembly and Circadian Gene Repertoire of the Patagonia Blennie Eleginops maclovinus-The Closest Ancestral Proxy of Antarctic Cryonotothenioids.</title>
        <authorList>
            <person name="Cheng C.C."/>
            <person name="Rivera-Colon A.G."/>
            <person name="Minhas B.F."/>
            <person name="Wilson L."/>
            <person name="Rayamajhi N."/>
            <person name="Vargas-Chacoff L."/>
            <person name="Catchen J.M."/>
        </authorList>
    </citation>
    <scope>NUCLEOTIDE SEQUENCE [LARGE SCALE GENOMIC DNA]</scope>
    <source>
        <strain evidence="2">JMC-PN-2008</strain>
    </source>
</reference>
<reference evidence="2 3" key="2">
    <citation type="journal article" date="2023" name="Mol. Biol. Evol.">
        <title>Genomics of Secondarily Temperate Adaptation in the Only Non-Antarctic Icefish.</title>
        <authorList>
            <person name="Rivera-Colon A.G."/>
            <person name="Rayamajhi N."/>
            <person name="Minhas B.F."/>
            <person name="Madrigal G."/>
            <person name="Bilyk K.T."/>
            <person name="Yoon V."/>
            <person name="Hune M."/>
            <person name="Gregory S."/>
            <person name="Cheng C.H.C."/>
            <person name="Catchen J.M."/>
        </authorList>
    </citation>
    <scope>NUCLEOTIDE SEQUENCE [LARGE SCALE GENOMIC DNA]</scope>
    <source>
        <strain evidence="2">JMC-PN-2008</strain>
    </source>
</reference>
<comment type="caution">
    <text evidence="2">The sequence shown here is derived from an EMBL/GenBank/DDBJ whole genome shotgun (WGS) entry which is preliminary data.</text>
</comment>
<name>A0AAN7XIS8_ELEMC</name>
<evidence type="ECO:0000313" key="2">
    <source>
        <dbReference type="EMBL" id="KAK5861049.1"/>
    </source>
</evidence>
<accession>A0AAN7XIS8</accession>
<dbReference type="AlphaFoldDB" id="A0AAN7XIS8"/>
<evidence type="ECO:0000256" key="1">
    <source>
        <dbReference type="SAM" id="MobiDB-lite"/>
    </source>
</evidence>
<feature type="compositionally biased region" description="Basic and acidic residues" evidence="1">
    <location>
        <begin position="20"/>
        <end position="30"/>
    </location>
</feature>
<gene>
    <name evidence="2" type="ORF">PBY51_022474</name>
</gene>
<feature type="region of interest" description="Disordered" evidence="1">
    <location>
        <begin position="1"/>
        <end position="42"/>
    </location>
</feature>
<protein>
    <submittedName>
        <fullName evidence="2">Uncharacterized protein</fullName>
    </submittedName>
</protein>
<keyword evidence="3" id="KW-1185">Reference proteome</keyword>
<proteinExistence type="predicted"/>
<organism evidence="2 3">
    <name type="scientific">Eleginops maclovinus</name>
    <name type="common">Patagonian blennie</name>
    <name type="synonym">Eleginus maclovinus</name>
    <dbReference type="NCBI Taxonomy" id="56733"/>
    <lineage>
        <taxon>Eukaryota</taxon>
        <taxon>Metazoa</taxon>
        <taxon>Chordata</taxon>
        <taxon>Craniata</taxon>
        <taxon>Vertebrata</taxon>
        <taxon>Euteleostomi</taxon>
        <taxon>Actinopterygii</taxon>
        <taxon>Neopterygii</taxon>
        <taxon>Teleostei</taxon>
        <taxon>Neoteleostei</taxon>
        <taxon>Acanthomorphata</taxon>
        <taxon>Eupercaria</taxon>
        <taxon>Perciformes</taxon>
        <taxon>Notothenioidei</taxon>
        <taxon>Eleginopidae</taxon>
        <taxon>Eleginops</taxon>
    </lineage>
</organism>
<evidence type="ECO:0000313" key="3">
    <source>
        <dbReference type="Proteomes" id="UP001346869"/>
    </source>
</evidence>